<keyword evidence="3 14" id="KW-0813">Transport</keyword>
<dbReference type="GO" id="GO:0015344">
    <property type="term" value="F:siderophore uptake transmembrane transporter activity"/>
    <property type="evidence" value="ECO:0007669"/>
    <property type="project" value="TreeGrafter"/>
</dbReference>
<evidence type="ECO:0000256" key="4">
    <source>
        <dbReference type="ARBA" id="ARBA00022452"/>
    </source>
</evidence>
<dbReference type="Pfam" id="PF00593">
    <property type="entry name" value="TonB_dep_Rec_b-barrel"/>
    <property type="match status" value="1"/>
</dbReference>
<dbReference type="Proteomes" id="UP000182771">
    <property type="component" value="Unassembled WGS sequence"/>
</dbReference>
<proteinExistence type="inferred from homology"/>
<keyword evidence="10 15" id="KW-0798">TonB box</keyword>
<feature type="domain" description="TonB-dependent receptor plug" evidence="17">
    <location>
        <begin position="138"/>
        <end position="237"/>
    </location>
</feature>
<protein>
    <submittedName>
        <fullName evidence="18">Iron complex outermembrane recepter protein</fullName>
    </submittedName>
</protein>
<dbReference type="Pfam" id="PF13715">
    <property type="entry name" value="CarbopepD_reg_2"/>
    <property type="match status" value="1"/>
</dbReference>
<evidence type="ECO:0000256" key="8">
    <source>
        <dbReference type="ARBA" id="ARBA00023004"/>
    </source>
</evidence>
<organism evidence="18 19">
    <name type="scientific">Capnocytophaga granulosa</name>
    <dbReference type="NCBI Taxonomy" id="45242"/>
    <lineage>
        <taxon>Bacteria</taxon>
        <taxon>Pseudomonadati</taxon>
        <taxon>Bacteroidota</taxon>
        <taxon>Flavobacteriia</taxon>
        <taxon>Flavobacteriales</taxon>
        <taxon>Flavobacteriaceae</taxon>
        <taxon>Capnocytophaga</taxon>
    </lineage>
</organism>
<evidence type="ECO:0000256" key="14">
    <source>
        <dbReference type="PROSITE-ProRule" id="PRU01360"/>
    </source>
</evidence>
<keyword evidence="8" id="KW-0408">Iron</keyword>
<dbReference type="Pfam" id="PF07715">
    <property type="entry name" value="Plug"/>
    <property type="match status" value="1"/>
</dbReference>
<feature type="domain" description="TonB-dependent receptor-like beta-barrel" evidence="16">
    <location>
        <begin position="312"/>
        <end position="801"/>
    </location>
</feature>
<keyword evidence="5" id="KW-0410">Iron transport</keyword>
<gene>
    <name evidence="18" type="ORF">SAMN05444420_101627</name>
</gene>
<evidence type="ECO:0000256" key="13">
    <source>
        <dbReference type="ARBA" id="ARBA00023237"/>
    </source>
</evidence>
<evidence type="ECO:0000256" key="15">
    <source>
        <dbReference type="RuleBase" id="RU003357"/>
    </source>
</evidence>
<dbReference type="PROSITE" id="PS52016">
    <property type="entry name" value="TONB_DEPENDENT_REC_3"/>
    <property type="match status" value="1"/>
</dbReference>
<dbReference type="AlphaFoldDB" id="A0A1H2S267"/>
<dbReference type="GeneID" id="85017519"/>
<keyword evidence="13 14" id="KW-0998">Cell outer membrane</keyword>
<dbReference type="GO" id="GO:0009279">
    <property type="term" value="C:cell outer membrane"/>
    <property type="evidence" value="ECO:0007669"/>
    <property type="project" value="UniProtKB-SubCell"/>
</dbReference>
<dbReference type="InterPro" id="IPR037066">
    <property type="entry name" value="Plug_dom_sf"/>
</dbReference>
<dbReference type="Gene3D" id="2.40.170.20">
    <property type="entry name" value="TonB-dependent receptor, beta-barrel domain"/>
    <property type="match status" value="1"/>
</dbReference>
<sequence>MRKYLLFWGVFLCIIPSLLAQEAISVRGRVTDTQGQPLLGVSVILEGTTKGASTNEKGFYEVHHVPVGKQTFVFSSMGYQTVKQDFDVAPNLSGTHTHLDITLQEEAQQLQEVEIIGRRESSYKNTTSFSGTKTATAIRDIPQTINYVTKEVILDQGASTVNDVVKNVSGVSQYTTYNDFSIRGFRTTGNRNSGNLLNGMRAQTSLWSASSLANIERVEVIKGPAAALFGNAAPGGIINRVTKKPLLERQHSVSVNTGSWGTLKSYGDFTGPLNESKSLLYRLNLGYETTDGYRDLQGRNTLTIAPSFSFIPNEKTRFNVDITYYRLDGKVDRGQTIFGDADLYSVPITRSLSATNDFLRETQVNVTLGLTHKITEDLSFNSTYLNSSYSEDLREHNQANSYYMQQGNKANTGDQSKILMQALLRQRTFRNNSFNNYFNYNFTTGPVKHTLLVGYDYFQVEQLPGASQLTAGGYLLKNGKTTTTFDPAKLNTYVVDANNKPLTNVAVFDLNNPTAGNAMKETNKYIFTAGNTKPTLQTSHGIYLQEQLEFSIVKVLLGLRKEFFQDFLNYKQKNEETIKQQALIPRVGLVITATDNINFYSTWMKGFEPQSADNQSDPDRYGGPFDPVYSELFETGLKTDWFNRRLSATASVFKIIQQNTLYPASPAVPGKPDYKMQIGEEESNGFEFDLAGEIAPNWSILASYAYIDARITKTAQNNEKDFGMQRPSTPRHSGNIWTKYIITEGPLKHLGLGAGYNFVTERYGQVGRRANTTVYPGYGLVNAVLYYKINQIQLQLNLNNVLNKTHWVGGYDKLRSFPGAPRNINVTVSYKF</sequence>
<comment type="subcellular location">
    <subcellularLocation>
        <location evidence="1 14">Cell outer membrane</location>
        <topology evidence="1 14">Multi-pass membrane protein</topology>
    </subcellularLocation>
</comment>
<evidence type="ECO:0000313" key="18">
    <source>
        <dbReference type="EMBL" id="SDW25204.1"/>
    </source>
</evidence>
<dbReference type="RefSeq" id="WP_016419867.1">
    <property type="nucleotide sequence ID" value="NZ_FNND01000001.1"/>
</dbReference>
<dbReference type="PANTHER" id="PTHR32552">
    <property type="entry name" value="FERRICHROME IRON RECEPTOR-RELATED"/>
    <property type="match status" value="1"/>
</dbReference>
<evidence type="ECO:0000256" key="12">
    <source>
        <dbReference type="ARBA" id="ARBA00023170"/>
    </source>
</evidence>
<dbReference type="InterPro" id="IPR000531">
    <property type="entry name" value="Beta-barrel_TonB"/>
</dbReference>
<dbReference type="SUPFAM" id="SSF49464">
    <property type="entry name" value="Carboxypeptidase regulatory domain-like"/>
    <property type="match status" value="1"/>
</dbReference>
<comment type="similarity">
    <text evidence="2 14 15">Belongs to the TonB-dependent receptor family.</text>
</comment>
<dbReference type="Gene3D" id="2.60.40.1120">
    <property type="entry name" value="Carboxypeptidase-like, regulatory domain"/>
    <property type="match status" value="1"/>
</dbReference>
<evidence type="ECO:0000256" key="11">
    <source>
        <dbReference type="ARBA" id="ARBA00023136"/>
    </source>
</evidence>
<evidence type="ECO:0000256" key="2">
    <source>
        <dbReference type="ARBA" id="ARBA00009810"/>
    </source>
</evidence>
<evidence type="ECO:0000256" key="10">
    <source>
        <dbReference type="ARBA" id="ARBA00023077"/>
    </source>
</evidence>
<dbReference type="EMBL" id="FNND01000001">
    <property type="protein sequence ID" value="SDW25204.1"/>
    <property type="molecule type" value="Genomic_DNA"/>
</dbReference>
<keyword evidence="12" id="KW-0675">Receptor</keyword>
<dbReference type="GO" id="GO:0015891">
    <property type="term" value="P:siderophore transport"/>
    <property type="evidence" value="ECO:0007669"/>
    <property type="project" value="InterPro"/>
</dbReference>
<keyword evidence="6 14" id="KW-0812">Transmembrane</keyword>
<dbReference type="InterPro" id="IPR039426">
    <property type="entry name" value="TonB-dep_rcpt-like"/>
</dbReference>
<evidence type="ECO:0000256" key="9">
    <source>
        <dbReference type="ARBA" id="ARBA00023065"/>
    </source>
</evidence>
<evidence type="ECO:0000256" key="6">
    <source>
        <dbReference type="ARBA" id="ARBA00022692"/>
    </source>
</evidence>
<dbReference type="InterPro" id="IPR036942">
    <property type="entry name" value="Beta-barrel_TonB_sf"/>
</dbReference>
<dbReference type="PANTHER" id="PTHR32552:SF68">
    <property type="entry name" value="FERRICHROME OUTER MEMBRANE TRANSPORTER_PHAGE RECEPTOR"/>
    <property type="match status" value="1"/>
</dbReference>
<evidence type="ECO:0000256" key="1">
    <source>
        <dbReference type="ARBA" id="ARBA00004571"/>
    </source>
</evidence>
<keyword evidence="4 14" id="KW-1134">Transmembrane beta strand</keyword>
<dbReference type="CDD" id="cd01347">
    <property type="entry name" value="ligand_gated_channel"/>
    <property type="match status" value="1"/>
</dbReference>
<evidence type="ECO:0000259" key="16">
    <source>
        <dbReference type="Pfam" id="PF00593"/>
    </source>
</evidence>
<dbReference type="Gene3D" id="2.170.130.10">
    <property type="entry name" value="TonB-dependent receptor, plug domain"/>
    <property type="match status" value="1"/>
</dbReference>
<accession>A0A1H2S267</accession>
<comment type="caution">
    <text evidence="18">The sequence shown here is derived from an EMBL/GenBank/DDBJ whole genome shotgun (WGS) entry which is preliminary data.</text>
</comment>
<evidence type="ECO:0000256" key="5">
    <source>
        <dbReference type="ARBA" id="ARBA00022496"/>
    </source>
</evidence>
<dbReference type="InterPro" id="IPR008969">
    <property type="entry name" value="CarboxyPept-like_regulatory"/>
</dbReference>
<evidence type="ECO:0000313" key="19">
    <source>
        <dbReference type="Proteomes" id="UP000182771"/>
    </source>
</evidence>
<evidence type="ECO:0000256" key="7">
    <source>
        <dbReference type="ARBA" id="ARBA00022729"/>
    </source>
</evidence>
<evidence type="ECO:0000259" key="17">
    <source>
        <dbReference type="Pfam" id="PF07715"/>
    </source>
</evidence>
<dbReference type="SUPFAM" id="SSF56935">
    <property type="entry name" value="Porins"/>
    <property type="match status" value="1"/>
</dbReference>
<name>A0A1H2S267_9FLAO</name>
<dbReference type="OrthoDB" id="9775095at2"/>
<dbReference type="InterPro" id="IPR010105">
    <property type="entry name" value="TonB_sidphr_rcpt"/>
</dbReference>
<reference evidence="18 19" key="1">
    <citation type="submission" date="2016-10" db="EMBL/GenBank/DDBJ databases">
        <authorList>
            <person name="Varghese N."/>
            <person name="Submissions S."/>
        </authorList>
    </citation>
    <scope>NUCLEOTIDE SEQUENCE [LARGE SCALE GENOMIC DNA]</scope>
    <source>
        <strain evidence="18 19">DSM 11449</strain>
    </source>
</reference>
<dbReference type="InterPro" id="IPR012910">
    <property type="entry name" value="Plug_dom"/>
</dbReference>
<evidence type="ECO:0000256" key="3">
    <source>
        <dbReference type="ARBA" id="ARBA00022448"/>
    </source>
</evidence>
<dbReference type="GO" id="GO:0038023">
    <property type="term" value="F:signaling receptor activity"/>
    <property type="evidence" value="ECO:0007669"/>
    <property type="project" value="InterPro"/>
</dbReference>
<keyword evidence="9" id="KW-0406">Ion transport</keyword>
<keyword evidence="19" id="KW-1185">Reference proteome</keyword>
<dbReference type="NCBIfam" id="TIGR01783">
    <property type="entry name" value="TonB-siderophor"/>
    <property type="match status" value="1"/>
</dbReference>
<keyword evidence="11 14" id="KW-0472">Membrane</keyword>
<keyword evidence="7" id="KW-0732">Signal</keyword>